<evidence type="ECO:0000313" key="6">
    <source>
        <dbReference type="EMBL" id="OGG50498.1"/>
    </source>
</evidence>
<comment type="catalytic activity">
    <reaction evidence="4">
        <text>7-aminomethyl-7-carbaguanine + guanosine(34) in tRNA = 7-aminomethyl-7-carbaguanosine(34) in tRNA + guanine</text>
        <dbReference type="Rhea" id="RHEA:24104"/>
        <dbReference type="Rhea" id="RHEA-COMP:10341"/>
        <dbReference type="Rhea" id="RHEA-COMP:10342"/>
        <dbReference type="ChEBI" id="CHEBI:16235"/>
        <dbReference type="ChEBI" id="CHEBI:58703"/>
        <dbReference type="ChEBI" id="CHEBI:74269"/>
        <dbReference type="ChEBI" id="CHEBI:82833"/>
        <dbReference type="EC" id="2.4.2.29"/>
    </reaction>
</comment>
<keyword evidence="2 4" id="KW-0808">Transferase</keyword>
<feature type="active site" description="Proton acceptor" evidence="4">
    <location>
        <position position="92"/>
    </location>
</feature>
<dbReference type="InterPro" id="IPR036511">
    <property type="entry name" value="TGT-like_sf"/>
</dbReference>
<sequence>MFEFKILKKSKKSRARLGVIKTPHGEIETPAFVPVATRATVRTLESDEVAEVGAQVLICNTYHLHTAPGEKLVKKAGGLHRFMQWKRPLMTDSGGFQVFSLGFGTDHGVGKILKEEPERKIPEGTQPTNIKITDDGVHFRSPIDGEALFLGPRESIRIQEALGADIIFAFDECPSPLAGKEYMRTSLERTHRWAGMCIKAHKTKQALYGIVQGGNFAPLRIESAKIIGAMPFQGFGIGGEFGYDKRSLKKMLSAVHAVLPQEKPRHVLGVGHPEDFPYIASAGGDTFDCIAPTHYARRGVIFTSLGRFDIRNRRYLTDQKPLDPKCKCDICATYSCAYICHLLRAHEMTGMKLASYHNLHFFNAQAEKLRTRIKNDEL</sequence>
<feature type="domain" description="tRNA-guanine(15) transglycosylase-like" evidence="5">
    <location>
        <begin position="14"/>
        <end position="378"/>
    </location>
</feature>
<feature type="binding site" evidence="4">
    <location>
        <position position="239"/>
    </location>
    <ligand>
        <name>substrate</name>
    </ligand>
</feature>
<keyword evidence="1 4" id="KW-0328">Glycosyltransferase</keyword>
<dbReference type="PANTHER" id="PTHR46499:SF1">
    <property type="entry name" value="QUEUINE TRNA-RIBOSYLTRANSFERASE"/>
    <property type="match status" value="1"/>
</dbReference>
<gene>
    <name evidence="4" type="primary">tgt</name>
    <name evidence="6" type="ORF">A2704_02285</name>
</gene>
<dbReference type="HAMAP" id="MF_00168">
    <property type="entry name" value="Q_tRNA_Tgt"/>
    <property type="match status" value="1"/>
</dbReference>
<comment type="similarity">
    <text evidence="4">Belongs to the queuine tRNA-ribosyltransferase family.</text>
</comment>
<keyword evidence="4" id="KW-0862">Zinc</keyword>
<keyword evidence="4" id="KW-0479">Metal-binding</keyword>
<dbReference type="GO" id="GO:0008616">
    <property type="term" value="P:tRNA queuosine(34) biosynthetic process"/>
    <property type="evidence" value="ECO:0007669"/>
    <property type="project" value="UniProtKB-UniRule"/>
</dbReference>
<evidence type="ECO:0000313" key="7">
    <source>
        <dbReference type="Proteomes" id="UP000176445"/>
    </source>
</evidence>
<evidence type="ECO:0000256" key="3">
    <source>
        <dbReference type="ARBA" id="ARBA00022694"/>
    </source>
</evidence>
<feature type="binding site" evidence="4">
    <location>
        <position position="357"/>
    </location>
    <ligand>
        <name>Zn(2+)</name>
        <dbReference type="ChEBI" id="CHEBI:29105"/>
    </ligand>
</feature>
<feature type="binding site" evidence="4">
    <location>
        <begin position="92"/>
        <end position="96"/>
    </location>
    <ligand>
        <name>substrate</name>
    </ligand>
</feature>
<feature type="region of interest" description="RNA binding" evidence="4">
    <location>
        <begin position="269"/>
        <end position="275"/>
    </location>
</feature>
<comment type="pathway">
    <text evidence="4">tRNA modification; tRNA-queuosine biosynthesis.</text>
</comment>
<evidence type="ECO:0000256" key="2">
    <source>
        <dbReference type="ARBA" id="ARBA00022679"/>
    </source>
</evidence>
<dbReference type="EMBL" id="MFKW01000051">
    <property type="protein sequence ID" value="OGG50498.1"/>
    <property type="molecule type" value="Genomic_DNA"/>
</dbReference>
<protein>
    <recommendedName>
        <fullName evidence="4">Queuine tRNA-ribosyltransferase</fullName>
        <ecNumber evidence="4">2.4.2.29</ecNumber>
    </recommendedName>
    <alternativeName>
        <fullName evidence="4">Guanine insertion enzyme</fullName>
    </alternativeName>
    <alternativeName>
        <fullName evidence="4">tRNA-guanine transglycosylase</fullName>
    </alternativeName>
</protein>
<feature type="binding site" evidence="4">
    <location>
        <position position="328"/>
    </location>
    <ligand>
        <name>Zn(2+)</name>
        <dbReference type="ChEBI" id="CHEBI:29105"/>
    </ligand>
</feature>
<comment type="caution">
    <text evidence="6">The sequence shown here is derived from an EMBL/GenBank/DDBJ whole genome shotgun (WGS) entry which is preliminary data.</text>
</comment>
<evidence type="ECO:0000256" key="4">
    <source>
        <dbReference type="HAMAP-Rule" id="MF_00168"/>
    </source>
</evidence>
<dbReference type="Proteomes" id="UP000176445">
    <property type="component" value="Unassembled WGS sequence"/>
</dbReference>
<comment type="subunit">
    <text evidence="4">Homodimer. Within each dimer, one monomer is responsible for RNA recognition and catalysis, while the other monomer binds to the replacement base PreQ1.</text>
</comment>
<dbReference type="Gene3D" id="3.20.20.105">
    <property type="entry name" value="Queuine tRNA-ribosyltransferase-like"/>
    <property type="match status" value="1"/>
</dbReference>
<dbReference type="InterPro" id="IPR002616">
    <property type="entry name" value="tRNA_ribo_trans-like"/>
</dbReference>
<dbReference type="NCBIfam" id="TIGR00430">
    <property type="entry name" value="Q_tRNA_tgt"/>
    <property type="match status" value="1"/>
</dbReference>
<comment type="caution">
    <text evidence="4">Lacks conserved residue(s) required for the propagation of feature annotation.</text>
</comment>
<dbReference type="GO" id="GO:0046872">
    <property type="term" value="F:metal ion binding"/>
    <property type="evidence" value="ECO:0007669"/>
    <property type="project" value="UniProtKB-KW"/>
</dbReference>
<dbReference type="GO" id="GO:0005829">
    <property type="term" value="C:cytosol"/>
    <property type="evidence" value="ECO:0007669"/>
    <property type="project" value="TreeGrafter"/>
</dbReference>
<dbReference type="InterPro" id="IPR050076">
    <property type="entry name" value="ArchSynthase1/Queuine_TRR"/>
</dbReference>
<dbReference type="SUPFAM" id="SSF51713">
    <property type="entry name" value="tRNA-guanine transglycosylase"/>
    <property type="match status" value="1"/>
</dbReference>
<comment type="cofactor">
    <cofactor evidence="4">
        <name>Zn(2+)</name>
        <dbReference type="ChEBI" id="CHEBI:29105"/>
    </cofactor>
    <text evidence="4">Binds 1 zinc ion per subunit.</text>
</comment>
<dbReference type="GO" id="GO:0008479">
    <property type="term" value="F:tRNA-guanosine(34) queuine transglycosylase activity"/>
    <property type="evidence" value="ECO:0007669"/>
    <property type="project" value="UniProtKB-UniRule"/>
</dbReference>
<feature type="binding site" evidence="4">
    <location>
        <position position="212"/>
    </location>
    <ligand>
        <name>substrate</name>
    </ligand>
</feature>
<comment type="function">
    <text evidence="4">Catalyzes the base-exchange of a guanine (G) residue with the queuine precursor 7-aminomethyl-7-deazaguanine (PreQ1) at position 34 (anticodon wobble position) in tRNAs with GU(N) anticodons (tRNA-Asp, -Asn, -His and -Tyr). Catalysis occurs through a double-displacement mechanism. The nucleophile active site attacks the C1' of nucleotide 34 to detach the guanine base from the RNA, forming a covalent enzyme-RNA intermediate. The proton acceptor active site deprotonates the incoming PreQ1, allowing a nucleophilic attack on the C1' of the ribose to form the product. After dissociation, two additional enzymatic reactions on the tRNA convert PreQ1 to queuine (Q), resulting in the hypermodified nucleoside queuosine (7-(((4,5-cis-dihydroxy-2-cyclopenten-1-yl)amino)methyl)-7-deazaguanosine).</text>
</comment>
<feature type="binding site" evidence="4">
    <location>
        <position position="171"/>
    </location>
    <ligand>
        <name>substrate</name>
    </ligand>
</feature>
<dbReference type="AlphaFoldDB" id="A0A1F6CN23"/>
<dbReference type="EC" id="2.4.2.29" evidence="4"/>
<dbReference type="Pfam" id="PF01702">
    <property type="entry name" value="TGT"/>
    <property type="match status" value="1"/>
</dbReference>
<dbReference type="PANTHER" id="PTHR46499">
    <property type="entry name" value="QUEUINE TRNA-RIBOSYLTRANSFERASE"/>
    <property type="match status" value="1"/>
</dbReference>
<evidence type="ECO:0000259" key="5">
    <source>
        <dbReference type="Pfam" id="PF01702"/>
    </source>
</evidence>
<name>A0A1F6CN23_9BACT</name>
<feature type="binding site" evidence="4">
    <location>
        <position position="331"/>
    </location>
    <ligand>
        <name>Zn(2+)</name>
        <dbReference type="ChEBI" id="CHEBI:29105"/>
    </ligand>
</feature>
<dbReference type="UniPathway" id="UPA00392"/>
<feature type="binding site" evidence="4">
    <location>
        <position position="326"/>
    </location>
    <ligand>
        <name>Zn(2+)</name>
        <dbReference type="ChEBI" id="CHEBI:29105"/>
    </ligand>
</feature>
<dbReference type="NCBIfam" id="TIGR00449">
    <property type="entry name" value="tgt_general"/>
    <property type="match status" value="1"/>
</dbReference>
<reference evidence="6 7" key="1">
    <citation type="journal article" date="2016" name="Nat. Commun.">
        <title>Thousands of microbial genomes shed light on interconnected biogeochemical processes in an aquifer system.</title>
        <authorList>
            <person name="Anantharaman K."/>
            <person name="Brown C.T."/>
            <person name="Hug L.A."/>
            <person name="Sharon I."/>
            <person name="Castelle C.J."/>
            <person name="Probst A.J."/>
            <person name="Thomas B.C."/>
            <person name="Singh A."/>
            <person name="Wilkins M.J."/>
            <person name="Karaoz U."/>
            <person name="Brodie E.L."/>
            <person name="Williams K.H."/>
            <person name="Hubbard S.S."/>
            <person name="Banfield J.F."/>
        </authorList>
    </citation>
    <scope>NUCLEOTIDE SEQUENCE [LARGE SCALE GENOMIC DNA]</scope>
</reference>
<proteinExistence type="inferred from homology"/>
<keyword evidence="3 4" id="KW-0819">tRNA processing</keyword>
<evidence type="ECO:0000256" key="1">
    <source>
        <dbReference type="ARBA" id="ARBA00022676"/>
    </source>
</evidence>
<organism evidence="6 7">
    <name type="scientific">Candidatus Kaiserbacteria bacterium RIFCSPHIGHO2_01_FULL_54_36b</name>
    <dbReference type="NCBI Taxonomy" id="1798483"/>
    <lineage>
        <taxon>Bacteria</taxon>
        <taxon>Candidatus Kaiseribacteriota</taxon>
    </lineage>
</organism>
<dbReference type="InterPro" id="IPR004803">
    <property type="entry name" value="TGT"/>
</dbReference>
<feature type="active site" description="Nucleophile" evidence="4">
    <location>
        <position position="288"/>
    </location>
</feature>
<keyword evidence="4" id="KW-0671">Queuosine biosynthesis</keyword>
<accession>A0A1F6CN23</accession>